<dbReference type="EMBL" id="KN824300">
    <property type="protein sequence ID" value="KIM27176.1"/>
    <property type="molecule type" value="Genomic_DNA"/>
</dbReference>
<evidence type="ECO:0000313" key="3">
    <source>
        <dbReference type="Proteomes" id="UP000054097"/>
    </source>
</evidence>
<keyword evidence="3" id="KW-1185">Reference proteome</keyword>
<dbReference type="HOGENOM" id="CLU_2777515_0_0_1"/>
<feature type="region of interest" description="Disordered" evidence="1">
    <location>
        <begin position="1"/>
        <end position="28"/>
    </location>
</feature>
<feature type="region of interest" description="Disordered" evidence="1">
    <location>
        <begin position="49"/>
        <end position="69"/>
    </location>
</feature>
<reference evidence="2 3" key="1">
    <citation type="submission" date="2014-04" db="EMBL/GenBank/DDBJ databases">
        <authorList>
            <consortium name="DOE Joint Genome Institute"/>
            <person name="Kuo A."/>
            <person name="Zuccaro A."/>
            <person name="Kohler A."/>
            <person name="Nagy L.G."/>
            <person name="Floudas D."/>
            <person name="Copeland A."/>
            <person name="Barry K.W."/>
            <person name="Cichocki N."/>
            <person name="Veneault-Fourrey C."/>
            <person name="LaButti K."/>
            <person name="Lindquist E.A."/>
            <person name="Lipzen A."/>
            <person name="Lundell T."/>
            <person name="Morin E."/>
            <person name="Murat C."/>
            <person name="Sun H."/>
            <person name="Tunlid A."/>
            <person name="Henrissat B."/>
            <person name="Grigoriev I.V."/>
            <person name="Hibbett D.S."/>
            <person name="Martin F."/>
            <person name="Nordberg H.P."/>
            <person name="Cantor M.N."/>
            <person name="Hua S.X."/>
        </authorList>
    </citation>
    <scope>NUCLEOTIDE SEQUENCE [LARGE SCALE GENOMIC DNA]</scope>
    <source>
        <strain evidence="2 3">MAFF 305830</strain>
    </source>
</reference>
<evidence type="ECO:0000256" key="1">
    <source>
        <dbReference type="SAM" id="MobiDB-lite"/>
    </source>
</evidence>
<protein>
    <submittedName>
        <fullName evidence="2">Uncharacterized protein</fullName>
    </submittedName>
</protein>
<dbReference type="AlphaFoldDB" id="A0A0C3B6V6"/>
<name>A0A0C3B6V6_SERVB</name>
<accession>A0A0C3B6V6</accession>
<proteinExistence type="predicted"/>
<sequence>MVYQRTLGSPISVLPELDPPSSTEPSATPVLETSTILSTGDYWMGAGQCMPNADQTSAEGARSGEVDSN</sequence>
<dbReference type="Proteomes" id="UP000054097">
    <property type="component" value="Unassembled WGS sequence"/>
</dbReference>
<organism evidence="2 3">
    <name type="scientific">Serendipita vermifera MAFF 305830</name>
    <dbReference type="NCBI Taxonomy" id="933852"/>
    <lineage>
        <taxon>Eukaryota</taxon>
        <taxon>Fungi</taxon>
        <taxon>Dikarya</taxon>
        <taxon>Basidiomycota</taxon>
        <taxon>Agaricomycotina</taxon>
        <taxon>Agaricomycetes</taxon>
        <taxon>Sebacinales</taxon>
        <taxon>Serendipitaceae</taxon>
        <taxon>Serendipita</taxon>
    </lineage>
</organism>
<reference evidence="3" key="2">
    <citation type="submission" date="2015-01" db="EMBL/GenBank/DDBJ databases">
        <title>Evolutionary Origins and Diversification of the Mycorrhizal Mutualists.</title>
        <authorList>
            <consortium name="DOE Joint Genome Institute"/>
            <consortium name="Mycorrhizal Genomics Consortium"/>
            <person name="Kohler A."/>
            <person name="Kuo A."/>
            <person name="Nagy L.G."/>
            <person name="Floudas D."/>
            <person name="Copeland A."/>
            <person name="Barry K.W."/>
            <person name="Cichocki N."/>
            <person name="Veneault-Fourrey C."/>
            <person name="LaButti K."/>
            <person name="Lindquist E.A."/>
            <person name="Lipzen A."/>
            <person name="Lundell T."/>
            <person name="Morin E."/>
            <person name="Murat C."/>
            <person name="Riley R."/>
            <person name="Ohm R."/>
            <person name="Sun H."/>
            <person name="Tunlid A."/>
            <person name="Henrissat B."/>
            <person name="Grigoriev I.V."/>
            <person name="Hibbett D.S."/>
            <person name="Martin F."/>
        </authorList>
    </citation>
    <scope>NUCLEOTIDE SEQUENCE [LARGE SCALE GENOMIC DNA]</scope>
    <source>
        <strain evidence="3">MAFF 305830</strain>
    </source>
</reference>
<evidence type="ECO:0000313" key="2">
    <source>
        <dbReference type="EMBL" id="KIM27176.1"/>
    </source>
</evidence>
<gene>
    <name evidence="2" type="ORF">M408DRAFT_170482</name>
</gene>